<comment type="catalytic activity">
    <reaction evidence="1">
        <text>ATP + protein L-histidine = ADP + protein N-phospho-L-histidine.</text>
        <dbReference type="EC" id="2.7.13.3"/>
    </reaction>
</comment>
<reference evidence="11 12" key="1">
    <citation type="submission" date="2018-03" db="EMBL/GenBank/DDBJ databases">
        <title>Genomic Encyclopedia of Archaeal and Bacterial Type Strains, Phase II (KMG-II): from individual species to whole genera.</title>
        <authorList>
            <person name="Goeker M."/>
        </authorList>
    </citation>
    <scope>NUCLEOTIDE SEQUENCE [LARGE SCALE GENOMIC DNA]</scope>
    <source>
        <strain evidence="11 12">DSM 45416</strain>
    </source>
</reference>
<keyword evidence="5" id="KW-0547">Nucleotide-binding</keyword>
<keyword evidence="7" id="KW-0067">ATP-binding</keyword>
<evidence type="ECO:0000256" key="1">
    <source>
        <dbReference type="ARBA" id="ARBA00000085"/>
    </source>
</evidence>
<evidence type="ECO:0000256" key="6">
    <source>
        <dbReference type="ARBA" id="ARBA00022777"/>
    </source>
</evidence>
<dbReference type="Pfam" id="PF07730">
    <property type="entry name" value="HisKA_3"/>
    <property type="match status" value="1"/>
</dbReference>
<dbReference type="GO" id="GO:0000155">
    <property type="term" value="F:phosphorelay sensor kinase activity"/>
    <property type="evidence" value="ECO:0007669"/>
    <property type="project" value="InterPro"/>
</dbReference>
<evidence type="ECO:0000256" key="9">
    <source>
        <dbReference type="SAM" id="Phobius"/>
    </source>
</evidence>
<dbReference type="CDD" id="cd16917">
    <property type="entry name" value="HATPase_UhpB-NarQ-NarX-like"/>
    <property type="match status" value="1"/>
</dbReference>
<dbReference type="SMART" id="SM00387">
    <property type="entry name" value="HATPase_c"/>
    <property type="match status" value="1"/>
</dbReference>
<dbReference type="PANTHER" id="PTHR24421">
    <property type="entry name" value="NITRATE/NITRITE SENSOR PROTEIN NARX-RELATED"/>
    <property type="match status" value="1"/>
</dbReference>
<sequence length="569" mass="58541">MGLALIGACGAVVAGIEIALFADQRVVPWELLALFPAGGLVWLAAGLEAWRRRPSNRTGPIMVIGALSWFVAALANTATPVLVAVGIVLATTPLAVVVWLLHAFPSGRLRSRTSRLTVLGAFGVSLVLQVPGYLFDPAASPGGVLSVGSRADLLQAGTWLQRGAGMVVVLTTAGVLVSRLRTATPGQRRVLLPLYAYGVLAVLVMPLGPLLGPSAGLSATQVAVLQIALLAGVPVAFAAAMLRGGFARTAGVQELAAWLASSAATPERLAGALGRALGDASVQVVYASRDGRGFLDGNGAWLDPSALGEHRGLVGIELGSRRIGAIVYDATVVDDAELVRGAGQVAALAIDHDRLTAELRASHADLRQSRARLVEAGDRVRQRIAQDLHDGLQVELVLLALEAQRLASLDGSAGLPDAATRLRVGIDGAARHLRGIVHALMPAALVERGLTAAIEDLVDRVPLPTRLAVAEVDGRLPATVERTAYFVVAEALTNAVKHAAADTLTVTLEHAATRLVIGVTDDGVGGATPEGGVGLHGLADRVDALGGRFTIESPAGGGTHLLVELPCGS</sequence>
<dbReference type="GO" id="GO:0016020">
    <property type="term" value="C:membrane"/>
    <property type="evidence" value="ECO:0007669"/>
    <property type="project" value="InterPro"/>
</dbReference>
<gene>
    <name evidence="11" type="ORF">LY71_104280</name>
</gene>
<dbReference type="EC" id="2.7.13.3" evidence="2"/>
<feature type="transmembrane region" description="Helical" evidence="9">
    <location>
        <begin position="116"/>
        <end position="135"/>
    </location>
</feature>
<evidence type="ECO:0000256" key="2">
    <source>
        <dbReference type="ARBA" id="ARBA00012438"/>
    </source>
</evidence>
<keyword evidence="9" id="KW-1133">Transmembrane helix</keyword>
<keyword evidence="3" id="KW-0597">Phosphoprotein</keyword>
<dbReference type="InterPro" id="IPR036890">
    <property type="entry name" value="HATPase_C_sf"/>
</dbReference>
<feature type="transmembrane region" description="Helical" evidence="9">
    <location>
        <begin position="31"/>
        <end position="50"/>
    </location>
</feature>
<evidence type="ECO:0000313" key="12">
    <source>
        <dbReference type="Proteomes" id="UP000239210"/>
    </source>
</evidence>
<feature type="transmembrane region" description="Helical" evidence="9">
    <location>
        <begin position="57"/>
        <end position="75"/>
    </location>
</feature>
<dbReference type="AlphaFoldDB" id="A0A2T0TX62"/>
<keyword evidence="12" id="KW-1185">Reference proteome</keyword>
<dbReference type="GO" id="GO:0046983">
    <property type="term" value="F:protein dimerization activity"/>
    <property type="evidence" value="ECO:0007669"/>
    <property type="project" value="InterPro"/>
</dbReference>
<accession>A0A2T0TX62</accession>
<dbReference type="Pfam" id="PF02518">
    <property type="entry name" value="HATPase_c"/>
    <property type="match status" value="1"/>
</dbReference>
<dbReference type="SUPFAM" id="SSF55874">
    <property type="entry name" value="ATPase domain of HSP90 chaperone/DNA topoisomerase II/histidine kinase"/>
    <property type="match status" value="1"/>
</dbReference>
<organism evidence="11 12">
    <name type="scientific">Geodermatophilus tzadiensis</name>
    <dbReference type="NCBI Taxonomy" id="1137988"/>
    <lineage>
        <taxon>Bacteria</taxon>
        <taxon>Bacillati</taxon>
        <taxon>Actinomycetota</taxon>
        <taxon>Actinomycetes</taxon>
        <taxon>Geodermatophilales</taxon>
        <taxon>Geodermatophilaceae</taxon>
        <taxon>Geodermatophilus</taxon>
    </lineage>
</organism>
<feature type="transmembrane region" description="Helical" evidence="9">
    <location>
        <begin position="223"/>
        <end position="242"/>
    </location>
</feature>
<dbReference type="EMBL" id="PVTG01000004">
    <property type="protein sequence ID" value="PRY50243.1"/>
    <property type="molecule type" value="Genomic_DNA"/>
</dbReference>
<keyword evidence="4" id="KW-0808">Transferase</keyword>
<evidence type="ECO:0000256" key="3">
    <source>
        <dbReference type="ARBA" id="ARBA00022553"/>
    </source>
</evidence>
<feature type="transmembrane region" description="Helical" evidence="9">
    <location>
        <begin position="81"/>
        <end position="104"/>
    </location>
</feature>
<dbReference type="PANTHER" id="PTHR24421:SF10">
    <property type="entry name" value="NITRATE_NITRITE SENSOR PROTEIN NARQ"/>
    <property type="match status" value="1"/>
</dbReference>
<dbReference type="OrthoDB" id="3217947at2"/>
<keyword evidence="9" id="KW-0812">Transmembrane</keyword>
<feature type="transmembrane region" description="Helical" evidence="9">
    <location>
        <begin position="159"/>
        <end position="178"/>
    </location>
</feature>
<dbReference type="GO" id="GO:0005524">
    <property type="term" value="F:ATP binding"/>
    <property type="evidence" value="ECO:0007669"/>
    <property type="project" value="UniProtKB-KW"/>
</dbReference>
<dbReference type="Gene3D" id="3.30.565.10">
    <property type="entry name" value="Histidine kinase-like ATPase, C-terminal domain"/>
    <property type="match status" value="1"/>
</dbReference>
<dbReference type="InterPro" id="IPR003594">
    <property type="entry name" value="HATPase_dom"/>
</dbReference>
<keyword evidence="9" id="KW-0472">Membrane</keyword>
<evidence type="ECO:0000256" key="8">
    <source>
        <dbReference type="ARBA" id="ARBA00023012"/>
    </source>
</evidence>
<protein>
    <recommendedName>
        <fullName evidence="2">histidine kinase</fullName>
        <ecNumber evidence="2">2.7.13.3</ecNumber>
    </recommendedName>
</protein>
<evidence type="ECO:0000259" key="10">
    <source>
        <dbReference type="SMART" id="SM00387"/>
    </source>
</evidence>
<dbReference type="Proteomes" id="UP000239210">
    <property type="component" value="Unassembled WGS sequence"/>
</dbReference>
<evidence type="ECO:0000313" key="11">
    <source>
        <dbReference type="EMBL" id="PRY50243.1"/>
    </source>
</evidence>
<name>A0A2T0TX62_9ACTN</name>
<proteinExistence type="predicted"/>
<feature type="domain" description="Histidine kinase/HSP90-like ATPase" evidence="10">
    <location>
        <begin position="479"/>
        <end position="569"/>
    </location>
</feature>
<keyword evidence="6 11" id="KW-0418">Kinase</keyword>
<evidence type="ECO:0000256" key="5">
    <source>
        <dbReference type="ARBA" id="ARBA00022741"/>
    </source>
</evidence>
<dbReference type="InterPro" id="IPR050482">
    <property type="entry name" value="Sensor_HK_TwoCompSys"/>
</dbReference>
<dbReference type="InterPro" id="IPR011712">
    <property type="entry name" value="Sig_transdc_His_kin_sub3_dim/P"/>
</dbReference>
<comment type="caution">
    <text evidence="11">The sequence shown here is derived from an EMBL/GenBank/DDBJ whole genome shotgun (WGS) entry which is preliminary data.</text>
</comment>
<feature type="transmembrane region" description="Helical" evidence="9">
    <location>
        <begin position="190"/>
        <end position="211"/>
    </location>
</feature>
<evidence type="ECO:0000256" key="7">
    <source>
        <dbReference type="ARBA" id="ARBA00022840"/>
    </source>
</evidence>
<keyword evidence="8" id="KW-0902">Two-component regulatory system</keyword>
<evidence type="ECO:0000256" key="4">
    <source>
        <dbReference type="ARBA" id="ARBA00022679"/>
    </source>
</evidence>